<accession>A0A1Y1ISB7</accession>
<proteinExistence type="predicted"/>
<dbReference type="InterPro" id="IPR013103">
    <property type="entry name" value="RVT_2"/>
</dbReference>
<feature type="domain" description="Reverse transcriptase Ty1/copia-type" evidence="2">
    <location>
        <begin position="47"/>
        <end position="130"/>
    </location>
</feature>
<evidence type="ECO:0000256" key="1">
    <source>
        <dbReference type="SAM" id="MobiDB-lite"/>
    </source>
</evidence>
<reference evidence="3 4" key="1">
    <citation type="journal article" date="2014" name="Nat. Commun.">
        <title>Klebsormidium flaccidum genome reveals primary factors for plant terrestrial adaptation.</title>
        <authorList>
            <person name="Hori K."/>
            <person name="Maruyama F."/>
            <person name="Fujisawa T."/>
            <person name="Togashi T."/>
            <person name="Yamamoto N."/>
            <person name="Seo M."/>
            <person name="Sato S."/>
            <person name="Yamada T."/>
            <person name="Mori H."/>
            <person name="Tajima N."/>
            <person name="Moriyama T."/>
            <person name="Ikeuchi M."/>
            <person name="Watanabe M."/>
            <person name="Wada H."/>
            <person name="Kobayashi K."/>
            <person name="Saito M."/>
            <person name="Masuda T."/>
            <person name="Sasaki-Sekimoto Y."/>
            <person name="Mashiguchi K."/>
            <person name="Awai K."/>
            <person name="Shimojima M."/>
            <person name="Masuda S."/>
            <person name="Iwai M."/>
            <person name="Nobusawa T."/>
            <person name="Narise T."/>
            <person name="Kondo S."/>
            <person name="Saito H."/>
            <person name="Sato R."/>
            <person name="Murakawa M."/>
            <person name="Ihara Y."/>
            <person name="Oshima-Yamada Y."/>
            <person name="Ohtaka K."/>
            <person name="Satoh M."/>
            <person name="Sonobe K."/>
            <person name="Ishii M."/>
            <person name="Ohtani R."/>
            <person name="Kanamori-Sato M."/>
            <person name="Honoki R."/>
            <person name="Miyazaki D."/>
            <person name="Mochizuki H."/>
            <person name="Umetsu J."/>
            <person name="Higashi K."/>
            <person name="Shibata D."/>
            <person name="Kamiya Y."/>
            <person name="Sato N."/>
            <person name="Nakamura Y."/>
            <person name="Tabata S."/>
            <person name="Ida S."/>
            <person name="Kurokawa K."/>
            <person name="Ohta H."/>
        </authorList>
    </citation>
    <scope>NUCLEOTIDE SEQUENCE [LARGE SCALE GENOMIC DNA]</scope>
    <source>
        <strain evidence="3 4">NIES-2285</strain>
    </source>
</reference>
<dbReference type="Pfam" id="PF07727">
    <property type="entry name" value="RVT_2"/>
    <property type="match status" value="1"/>
</dbReference>
<feature type="region of interest" description="Disordered" evidence="1">
    <location>
        <begin position="1"/>
        <end position="48"/>
    </location>
</feature>
<evidence type="ECO:0000313" key="4">
    <source>
        <dbReference type="Proteomes" id="UP000054558"/>
    </source>
</evidence>
<sequence>MPTPAARRYPARKRRAPGEWYRANSAADTEAGEHPEGTRQHSESQSCQKQEIDFDEVYSLVSKRTIFRALLAVVAERDLELHQLDVKTAFFNGELEEEIYMQQPQGYEQGGLETVCRLERILYRLRQAPRA</sequence>
<dbReference type="EMBL" id="DF238600">
    <property type="protein sequence ID" value="GAQ93564.1"/>
    <property type="molecule type" value="Genomic_DNA"/>
</dbReference>
<dbReference type="OrthoDB" id="1747567at2759"/>
<dbReference type="Proteomes" id="UP000054558">
    <property type="component" value="Unassembled WGS sequence"/>
</dbReference>
<feature type="compositionally biased region" description="Basic and acidic residues" evidence="1">
    <location>
        <begin position="31"/>
        <end position="42"/>
    </location>
</feature>
<dbReference type="STRING" id="105231.A0A1Y1ISB7"/>
<name>A0A1Y1ISB7_KLENI</name>
<evidence type="ECO:0000259" key="2">
    <source>
        <dbReference type="Pfam" id="PF07727"/>
    </source>
</evidence>
<keyword evidence="4" id="KW-1185">Reference proteome</keyword>
<dbReference type="AlphaFoldDB" id="A0A1Y1ISB7"/>
<gene>
    <name evidence="3" type="ORF">KFL_016510020</name>
</gene>
<evidence type="ECO:0000313" key="3">
    <source>
        <dbReference type="EMBL" id="GAQ93564.1"/>
    </source>
</evidence>
<organism evidence="3 4">
    <name type="scientific">Klebsormidium nitens</name>
    <name type="common">Green alga</name>
    <name type="synonym">Ulothrix nitens</name>
    <dbReference type="NCBI Taxonomy" id="105231"/>
    <lineage>
        <taxon>Eukaryota</taxon>
        <taxon>Viridiplantae</taxon>
        <taxon>Streptophyta</taxon>
        <taxon>Klebsormidiophyceae</taxon>
        <taxon>Klebsormidiales</taxon>
        <taxon>Klebsormidiaceae</taxon>
        <taxon>Klebsormidium</taxon>
    </lineage>
</organism>
<dbReference type="OMA" id="PRLWYET"/>
<protein>
    <recommendedName>
        <fullName evidence="2">Reverse transcriptase Ty1/copia-type domain-containing protein</fullName>
    </recommendedName>
</protein>